<gene>
    <name evidence="2" type="ORF">MPL3356_220026</name>
</gene>
<dbReference type="Pfam" id="PF13561">
    <property type="entry name" value="adh_short_C2"/>
    <property type="match status" value="1"/>
</dbReference>
<dbReference type="InterPro" id="IPR020904">
    <property type="entry name" value="Sc_DH/Rdtase_CS"/>
</dbReference>
<evidence type="ECO:0000313" key="3">
    <source>
        <dbReference type="Proteomes" id="UP000045285"/>
    </source>
</evidence>
<sequence length="275" mass="28774">MTNLTGRSAIVTGGFSGMGFAIATALAKAGANVAVGSYVAPPQAGRADAAYYPGADEIERVKSALAGHGTKVHAAHLDVRDSALTNLFFAEAQATVGPADILVNAAGTTAEQPVCGHSDELWDKIVDTNLTGAFRTTRAVLPGMIERGWGRIVNIGSTAASVGWKDNPAYCASKAGLLGLTRCVALEGAAHGVTCVMISPTWVETELMRRNVAQVVEREGKGRSAEDLMDEFRKGNPQGRMMQPEEIAALAVFLCSDLAKGITMENIQITGGALW</sequence>
<name>A0A090DJW8_MESPL</name>
<dbReference type="AlphaFoldDB" id="A0A090DJW8"/>
<dbReference type="InterPro" id="IPR036291">
    <property type="entry name" value="NAD(P)-bd_dom_sf"/>
</dbReference>
<dbReference type="InterPro" id="IPR002347">
    <property type="entry name" value="SDR_fam"/>
</dbReference>
<keyword evidence="3" id="KW-1185">Reference proteome</keyword>
<protein>
    <submittedName>
        <fullName evidence="2">Beta-hydroxybutyrate dehydrogenase</fullName>
    </submittedName>
</protein>
<dbReference type="PROSITE" id="PS00061">
    <property type="entry name" value="ADH_SHORT"/>
    <property type="match status" value="1"/>
</dbReference>
<dbReference type="STRING" id="69974.MPLDJ20_40111"/>
<comment type="similarity">
    <text evidence="1">Belongs to the short-chain dehydrogenases/reductases (SDR) family.</text>
</comment>
<dbReference type="PANTHER" id="PTHR42879:SF2">
    <property type="entry name" value="3-OXOACYL-[ACYL-CARRIER-PROTEIN] REDUCTASE FABG"/>
    <property type="match status" value="1"/>
</dbReference>
<dbReference type="SUPFAM" id="SSF51735">
    <property type="entry name" value="NAD(P)-binding Rossmann-fold domains"/>
    <property type="match status" value="1"/>
</dbReference>
<dbReference type="Gene3D" id="3.40.50.720">
    <property type="entry name" value="NAD(P)-binding Rossmann-like Domain"/>
    <property type="match status" value="1"/>
</dbReference>
<dbReference type="FunFam" id="3.40.50.720:FF:000084">
    <property type="entry name" value="Short-chain dehydrogenase reductase"/>
    <property type="match status" value="1"/>
</dbReference>
<dbReference type="InterPro" id="IPR050259">
    <property type="entry name" value="SDR"/>
</dbReference>
<evidence type="ECO:0000313" key="2">
    <source>
        <dbReference type="EMBL" id="CDX16365.1"/>
    </source>
</evidence>
<organism evidence="2 3">
    <name type="scientific">Mesorhizobium plurifarium</name>
    <dbReference type="NCBI Taxonomy" id="69974"/>
    <lineage>
        <taxon>Bacteria</taxon>
        <taxon>Pseudomonadati</taxon>
        <taxon>Pseudomonadota</taxon>
        <taxon>Alphaproteobacteria</taxon>
        <taxon>Hyphomicrobiales</taxon>
        <taxon>Phyllobacteriaceae</taxon>
        <taxon>Mesorhizobium</taxon>
    </lineage>
</organism>
<accession>A0A090DJW8</accession>
<dbReference type="Proteomes" id="UP000045285">
    <property type="component" value="Unassembled WGS sequence"/>
</dbReference>
<evidence type="ECO:0000256" key="1">
    <source>
        <dbReference type="ARBA" id="ARBA00006484"/>
    </source>
</evidence>
<dbReference type="EMBL" id="CCMZ01000015">
    <property type="protein sequence ID" value="CDX16365.1"/>
    <property type="molecule type" value="Genomic_DNA"/>
</dbReference>
<dbReference type="PRINTS" id="PR00080">
    <property type="entry name" value="SDRFAMILY"/>
</dbReference>
<dbReference type="PANTHER" id="PTHR42879">
    <property type="entry name" value="3-OXOACYL-(ACYL-CARRIER-PROTEIN) REDUCTASE"/>
    <property type="match status" value="1"/>
</dbReference>
<dbReference type="GO" id="GO:0032787">
    <property type="term" value="P:monocarboxylic acid metabolic process"/>
    <property type="evidence" value="ECO:0007669"/>
    <property type="project" value="UniProtKB-ARBA"/>
</dbReference>
<proteinExistence type="inferred from homology"/>
<reference evidence="3" key="1">
    <citation type="submission" date="2014-08" db="EMBL/GenBank/DDBJ databases">
        <authorList>
            <person name="Moulin L."/>
        </authorList>
    </citation>
    <scope>NUCLEOTIDE SEQUENCE [LARGE SCALE GENOMIC DNA]</scope>
</reference>
<dbReference type="PRINTS" id="PR00081">
    <property type="entry name" value="GDHRDH"/>
</dbReference>